<gene>
    <name evidence="1" type="ORF">NPIL_162411</name>
</gene>
<dbReference type="EMBL" id="BMAW01019619">
    <property type="protein sequence ID" value="GFT64354.1"/>
    <property type="molecule type" value="Genomic_DNA"/>
</dbReference>
<dbReference type="AlphaFoldDB" id="A0A8X6PFB3"/>
<proteinExistence type="predicted"/>
<name>A0A8X6PFB3_NEPPI</name>
<keyword evidence="2" id="KW-1185">Reference proteome</keyword>
<protein>
    <submittedName>
        <fullName evidence="1">Uncharacterized protein</fullName>
    </submittedName>
</protein>
<dbReference type="Proteomes" id="UP000887013">
    <property type="component" value="Unassembled WGS sequence"/>
</dbReference>
<accession>A0A8X6PFB3</accession>
<organism evidence="1 2">
    <name type="scientific">Nephila pilipes</name>
    <name type="common">Giant wood spider</name>
    <name type="synonym">Nephila maculata</name>
    <dbReference type="NCBI Taxonomy" id="299642"/>
    <lineage>
        <taxon>Eukaryota</taxon>
        <taxon>Metazoa</taxon>
        <taxon>Ecdysozoa</taxon>
        <taxon>Arthropoda</taxon>
        <taxon>Chelicerata</taxon>
        <taxon>Arachnida</taxon>
        <taxon>Araneae</taxon>
        <taxon>Araneomorphae</taxon>
        <taxon>Entelegynae</taxon>
        <taxon>Araneoidea</taxon>
        <taxon>Nephilidae</taxon>
        <taxon>Nephila</taxon>
    </lineage>
</organism>
<evidence type="ECO:0000313" key="2">
    <source>
        <dbReference type="Proteomes" id="UP000887013"/>
    </source>
</evidence>
<reference evidence="1" key="1">
    <citation type="submission" date="2020-08" db="EMBL/GenBank/DDBJ databases">
        <title>Multicomponent nature underlies the extraordinary mechanical properties of spider dragline silk.</title>
        <authorList>
            <person name="Kono N."/>
            <person name="Nakamura H."/>
            <person name="Mori M."/>
            <person name="Yoshida Y."/>
            <person name="Ohtoshi R."/>
            <person name="Malay A.D."/>
            <person name="Moran D.A.P."/>
            <person name="Tomita M."/>
            <person name="Numata K."/>
            <person name="Arakawa K."/>
        </authorList>
    </citation>
    <scope>NUCLEOTIDE SEQUENCE</scope>
</reference>
<comment type="caution">
    <text evidence="1">The sequence shown here is derived from an EMBL/GenBank/DDBJ whole genome shotgun (WGS) entry which is preliminary data.</text>
</comment>
<sequence length="102" mass="11686">MSDRNGDGEDGSKGWKRELIILAWLGTEQGLTREKSFRGFSSVALSTMSSRRVNLFAIRIIIDILSLSYRSTDFIPRATEYGIRREFDDSERVGNLYNFSKL</sequence>
<evidence type="ECO:0000313" key="1">
    <source>
        <dbReference type="EMBL" id="GFT64354.1"/>
    </source>
</evidence>